<feature type="binding site" evidence="19">
    <location>
        <position position="378"/>
    </location>
    <ligand>
        <name>chlorophyll a</name>
        <dbReference type="ChEBI" id="CHEBI:58416"/>
        <label>1</label>
    </ligand>
</feature>
<keyword evidence="17" id="KW-0472">Membrane</keyword>
<name>A0A498H8J1_MALDO</name>
<evidence type="ECO:0000256" key="7">
    <source>
        <dbReference type="ARBA" id="ARBA00022531"/>
    </source>
</evidence>
<feature type="region of interest" description="Disordered" evidence="21">
    <location>
        <begin position="115"/>
        <end position="173"/>
    </location>
</feature>
<keyword evidence="6 20" id="KW-0150">Chloroplast</keyword>
<dbReference type="GO" id="GO:0046872">
    <property type="term" value="F:metal ion binding"/>
    <property type="evidence" value="ECO:0007669"/>
    <property type="project" value="UniProtKB-KW"/>
</dbReference>
<evidence type="ECO:0000256" key="18">
    <source>
        <dbReference type="ARBA" id="ARBA00023276"/>
    </source>
</evidence>
<protein>
    <recommendedName>
        <fullName evidence="20">Chlorophyll a-b binding protein, chloroplastic</fullName>
    </recommendedName>
</protein>
<evidence type="ECO:0000256" key="8">
    <source>
        <dbReference type="ARBA" id="ARBA00022553"/>
    </source>
</evidence>
<feature type="compositionally biased region" description="Polar residues" evidence="21">
    <location>
        <begin position="61"/>
        <end position="88"/>
    </location>
</feature>
<keyword evidence="15 20" id="KW-0157">Chromophore</keyword>
<keyword evidence="11" id="KW-0479">Metal-binding</keyword>
<evidence type="ECO:0000256" key="3">
    <source>
        <dbReference type="ARBA" id="ARBA00007259"/>
    </source>
</evidence>
<feature type="region of interest" description="Disordered" evidence="21">
    <location>
        <begin position="52"/>
        <end position="88"/>
    </location>
</feature>
<keyword evidence="18 20" id="KW-0604">Photosystem II</keyword>
<evidence type="ECO:0000256" key="20">
    <source>
        <dbReference type="RuleBase" id="RU363080"/>
    </source>
</evidence>
<accession>A0A498H8J1</accession>
<organism evidence="22 23">
    <name type="scientific">Malus domestica</name>
    <name type="common">Apple</name>
    <name type="synonym">Pyrus malus</name>
    <dbReference type="NCBI Taxonomy" id="3750"/>
    <lineage>
        <taxon>Eukaryota</taxon>
        <taxon>Viridiplantae</taxon>
        <taxon>Streptophyta</taxon>
        <taxon>Embryophyta</taxon>
        <taxon>Tracheophyta</taxon>
        <taxon>Spermatophyta</taxon>
        <taxon>Magnoliopsida</taxon>
        <taxon>eudicotyledons</taxon>
        <taxon>Gunneridae</taxon>
        <taxon>Pentapetalae</taxon>
        <taxon>rosids</taxon>
        <taxon>fabids</taxon>
        <taxon>Rosales</taxon>
        <taxon>Rosaceae</taxon>
        <taxon>Amygdaloideae</taxon>
        <taxon>Maleae</taxon>
        <taxon>Malus</taxon>
    </lineage>
</organism>
<feature type="binding site" description="axial binding residue" evidence="19">
    <location>
        <position position="337"/>
    </location>
    <ligand>
        <name>chlorophyll b</name>
        <dbReference type="ChEBI" id="CHEBI:61721"/>
        <label>1</label>
    </ligand>
    <ligandPart>
        <name>Mg</name>
        <dbReference type="ChEBI" id="CHEBI:25107"/>
    </ligandPart>
</feature>
<dbReference type="GO" id="GO:0009523">
    <property type="term" value="C:photosystem II"/>
    <property type="evidence" value="ECO:0007669"/>
    <property type="project" value="UniProtKB-KW"/>
</dbReference>
<evidence type="ECO:0000256" key="12">
    <source>
        <dbReference type="ARBA" id="ARBA00022836"/>
    </source>
</evidence>
<evidence type="ECO:0000313" key="22">
    <source>
        <dbReference type="EMBL" id="RXH67718.1"/>
    </source>
</evidence>
<dbReference type="Gene3D" id="1.10.3460.10">
    <property type="entry name" value="Chlorophyll a/b binding protein domain"/>
    <property type="match status" value="1"/>
</dbReference>
<feature type="binding site" description="axial binding residue" evidence="19">
    <location>
        <position position="346"/>
    </location>
    <ligand>
        <name>chlorophyll b</name>
        <dbReference type="ChEBI" id="CHEBI:61721"/>
        <label>1</label>
    </ligand>
    <ligandPart>
        <name>Mg</name>
        <dbReference type="ChEBI" id="CHEBI:25107"/>
    </ligandPart>
</feature>
<keyword evidence="12 20" id="KW-0603">Photosystem I</keyword>
<feature type="binding site" evidence="19">
    <location>
        <position position="377"/>
    </location>
    <ligand>
        <name>chlorophyll a</name>
        <dbReference type="ChEBI" id="CHEBI:58416"/>
        <label>1</label>
    </ligand>
</feature>
<keyword evidence="9 20" id="KW-0934">Plastid</keyword>
<keyword evidence="13" id="KW-0460">Magnesium</keyword>
<evidence type="ECO:0000256" key="2">
    <source>
        <dbReference type="ARBA" id="ARBA00004454"/>
    </source>
</evidence>
<keyword evidence="16 20" id="KW-0793">Thylakoid</keyword>
<dbReference type="PANTHER" id="PTHR21649">
    <property type="entry name" value="CHLOROPHYLL A/B BINDING PROTEIN"/>
    <property type="match status" value="1"/>
</dbReference>
<feature type="binding site" description="axial binding residue" evidence="19">
    <location>
        <position position="317"/>
    </location>
    <ligand>
        <name>chlorophyll b</name>
        <dbReference type="ChEBI" id="CHEBI:61721"/>
        <label>1</label>
    </ligand>
    <ligandPart>
        <name>Mg</name>
        <dbReference type="ChEBI" id="CHEBI:25107"/>
    </ligandPart>
</feature>
<evidence type="ECO:0000256" key="4">
    <source>
        <dbReference type="ARBA" id="ARBA00011769"/>
    </source>
</evidence>
<evidence type="ECO:0000256" key="11">
    <source>
        <dbReference type="ARBA" id="ARBA00022723"/>
    </source>
</evidence>
<sequence>MRIKYQENSKLRLHLPNAFPALTLTNQPKSAIPSLFPAPLTCRRLGYRDSQYPNSEMAKSHGSNVSPPAQQKGSKNVQSGHSQNMLTSTLTKGNTTYDEFKYGFPSDGLSTASNKWWGSNSPDGNEGLRGKGAKTEEDKKPQSDKLADDNASSIMVDTEKPESGKDENISPQGTDLLVSVRRRAVEENQKALKLGAFRGEGRITMRKTAAKSKNVSSGSPWYGPDPVKYLGPFSGESPSYLTGEFPGDTVGTLPDSLPTLRHLLRTVSLKSSILDGQCSALWAAFSQNSYLATESSSAGAQIFSEGGLDYLGNPSLVHAQSILAIWATQVILMGAVEGYRIAGGPLGEVTDPLYPGGSFDPLGLAEDPETFAELKVKELKNGRLAMFSMFGFFVQAIVTGKGPIENLANHLADPVNNNAWSYATNFVPGK</sequence>
<keyword evidence="14" id="KW-1133">Transmembrane helix</keyword>
<feature type="binding site" evidence="19">
    <location>
        <position position="395"/>
    </location>
    <ligand>
        <name>chlorophyll a</name>
        <dbReference type="ChEBI" id="CHEBI:58416"/>
        <label>1</label>
    </ligand>
</feature>
<dbReference type="InterPro" id="IPR022796">
    <property type="entry name" value="Chloroa_b-bind"/>
</dbReference>
<evidence type="ECO:0000256" key="10">
    <source>
        <dbReference type="ARBA" id="ARBA00022692"/>
    </source>
</evidence>
<reference evidence="22 23" key="1">
    <citation type="submission" date="2018-10" db="EMBL/GenBank/DDBJ databases">
        <title>A high-quality apple genome assembly.</title>
        <authorList>
            <person name="Hu J."/>
        </authorList>
    </citation>
    <scope>NUCLEOTIDE SEQUENCE [LARGE SCALE GENOMIC DNA]</scope>
    <source>
        <strain evidence="23">cv. HFTH1</strain>
        <tissue evidence="22">Young leaf</tissue>
    </source>
</reference>
<comment type="caution">
    <text evidence="22">The sequence shown here is derived from an EMBL/GenBank/DDBJ whole genome shotgun (WGS) entry which is preliminary data.</text>
</comment>
<dbReference type="AlphaFoldDB" id="A0A498H8J1"/>
<evidence type="ECO:0000256" key="14">
    <source>
        <dbReference type="ARBA" id="ARBA00022989"/>
    </source>
</evidence>
<feature type="binding site" description="axial binding residue" evidence="19">
    <location>
        <position position="426"/>
    </location>
    <ligand>
        <name>chlorophyll b</name>
        <dbReference type="ChEBI" id="CHEBI:61721"/>
        <label>1</label>
    </ligand>
    <ligandPart>
        <name>Mg</name>
        <dbReference type="ChEBI" id="CHEBI:25107"/>
    </ligandPart>
</feature>
<evidence type="ECO:0000313" key="23">
    <source>
        <dbReference type="Proteomes" id="UP000290289"/>
    </source>
</evidence>
<evidence type="ECO:0000256" key="5">
    <source>
        <dbReference type="ARBA" id="ARBA00022494"/>
    </source>
</evidence>
<proteinExistence type="inferred from homology"/>
<evidence type="ECO:0000256" key="17">
    <source>
        <dbReference type="ARBA" id="ARBA00023136"/>
    </source>
</evidence>
<evidence type="ECO:0000256" key="15">
    <source>
        <dbReference type="ARBA" id="ARBA00022991"/>
    </source>
</evidence>
<comment type="similarity">
    <text evidence="3 20">Belongs to the light-harvesting chlorophyll a/b-binding (LHC) protein family.</text>
</comment>
<feature type="binding site" description="axial binding residue" evidence="19">
    <location>
        <position position="321"/>
    </location>
    <ligand>
        <name>chlorophyll b</name>
        <dbReference type="ChEBI" id="CHEBI:61721"/>
        <label>1</label>
    </ligand>
    <ligandPart>
        <name>Mg</name>
        <dbReference type="ChEBI" id="CHEBI:25107"/>
    </ligandPart>
</feature>
<comment type="subunit">
    <text evidence="4">The LHC complex consists of chlorophyll a-b binding proteins.</text>
</comment>
<comment type="function">
    <text evidence="1 20">The light-harvesting complex (LHC) functions as a light receptor, it captures and delivers excitation energy to photosystems with which it is closely associated.</text>
</comment>
<evidence type="ECO:0000256" key="9">
    <source>
        <dbReference type="ARBA" id="ARBA00022640"/>
    </source>
</evidence>
<dbReference type="FunFam" id="1.10.3460.10:FF:000013">
    <property type="entry name" value="Chlorophyll a-b binding protein 3A, chloroplastic"/>
    <property type="match status" value="1"/>
</dbReference>
<evidence type="ECO:0000256" key="13">
    <source>
        <dbReference type="ARBA" id="ARBA00022842"/>
    </source>
</evidence>
<dbReference type="Proteomes" id="UP000290289">
    <property type="component" value="Chromosome 17"/>
</dbReference>
<keyword evidence="10" id="KW-0812">Transmembrane</keyword>
<keyword evidence="8" id="KW-0597">Phosphoprotein</keyword>
<dbReference type="Pfam" id="PF00504">
    <property type="entry name" value="Chloroa_b-bind"/>
    <property type="match status" value="1"/>
</dbReference>
<feature type="binding site" evidence="19">
    <location>
        <position position="381"/>
    </location>
    <ligand>
        <name>chlorophyll a</name>
        <dbReference type="ChEBI" id="CHEBI:58416"/>
        <label>1</label>
    </ligand>
</feature>
<evidence type="ECO:0000256" key="6">
    <source>
        <dbReference type="ARBA" id="ARBA00022528"/>
    </source>
</evidence>
<feature type="binding site" evidence="19">
    <location>
        <position position="383"/>
    </location>
    <ligand>
        <name>chlorophyll a</name>
        <dbReference type="ChEBI" id="CHEBI:58416"/>
        <label>1</label>
    </ligand>
</feature>
<dbReference type="GO" id="GO:0009522">
    <property type="term" value="C:photosystem I"/>
    <property type="evidence" value="ECO:0007669"/>
    <property type="project" value="UniProtKB-KW"/>
</dbReference>
<evidence type="ECO:0000256" key="1">
    <source>
        <dbReference type="ARBA" id="ARBA00003803"/>
    </source>
</evidence>
<feature type="binding site" evidence="19">
    <location>
        <position position="301"/>
    </location>
    <ligand>
        <name>chlorophyll a</name>
        <dbReference type="ChEBI" id="CHEBI:58416"/>
        <label>1</label>
    </ligand>
</feature>
<feature type="binding site" description="axial binding residue" evidence="19">
    <location>
        <position position="329"/>
    </location>
    <ligand>
        <name>chlorophyll b</name>
        <dbReference type="ChEBI" id="CHEBI:61721"/>
        <label>1</label>
    </ligand>
    <ligandPart>
        <name>Mg</name>
        <dbReference type="ChEBI" id="CHEBI:25107"/>
    </ligandPart>
</feature>
<feature type="binding site" description="axial binding residue" evidence="19">
    <location>
        <position position="229"/>
    </location>
    <ligand>
        <name>chlorophyll b</name>
        <dbReference type="ChEBI" id="CHEBI:61721"/>
        <label>1</label>
    </ligand>
    <ligandPart>
        <name>Mg</name>
        <dbReference type="ChEBI" id="CHEBI:25107"/>
    </ligandPart>
</feature>
<dbReference type="STRING" id="3750.A0A498H8J1"/>
<dbReference type="EMBL" id="RDQH01000343">
    <property type="protein sequence ID" value="RXH67718.1"/>
    <property type="molecule type" value="Genomic_DNA"/>
</dbReference>
<dbReference type="GO" id="GO:0016168">
    <property type="term" value="F:chlorophyll binding"/>
    <property type="evidence" value="ECO:0007669"/>
    <property type="project" value="UniProtKB-KW"/>
</dbReference>
<feature type="compositionally biased region" description="Basic and acidic residues" evidence="21">
    <location>
        <begin position="126"/>
        <end position="148"/>
    </location>
</feature>
<keyword evidence="5 19" id="KW-0148">Chlorophyll</keyword>
<dbReference type="SUPFAM" id="SSF103511">
    <property type="entry name" value="Chlorophyll a-b binding protein"/>
    <property type="match status" value="1"/>
</dbReference>
<feature type="binding site" evidence="19">
    <location>
        <position position="410"/>
    </location>
    <ligand>
        <name>chlorophyll a</name>
        <dbReference type="ChEBI" id="CHEBI:58416"/>
        <label>1</label>
    </ligand>
</feature>
<gene>
    <name evidence="22" type="ORF">DVH24_027865</name>
</gene>
<keyword evidence="7 20" id="KW-0602">Photosynthesis</keyword>
<dbReference type="GO" id="GO:0009535">
    <property type="term" value="C:chloroplast thylakoid membrane"/>
    <property type="evidence" value="ECO:0007669"/>
    <property type="project" value="UniProtKB-SubCell"/>
</dbReference>
<evidence type="ECO:0000256" key="19">
    <source>
        <dbReference type="PIRSR" id="PIRSR601344-1"/>
    </source>
</evidence>
<comment type="subcellular location">
    <subcellularLocation>
        <location evidence="2">Plastid</location>
        <location evidence="2">Chloroplast thylakoid membrane</location>
        <topology evidence="2">Multi-pass membrane protein</topology>
    </subcellularLocation>
</comment>
<feature type="binding site" evidence="19">
    <location>
        <position position="419"/>
    </location>
    <ligand>
        <name>chlorophyll a</name>
        <dbReference type="ChEBI" id="CHEBI:58416"/>
        <label>1</label>
    </ligand>
</feature>
<feature type="binding site" evidence="19">
    <location>
        <position position="311"/>
    </location>
    <ligand>
        <name>chlorophyll a</name>
        <dbReference type="ChEBI" id="CHEBI:58416"/>
        <label>1</label>
    </ligand>
</feature>
<evidence type="ECO:0000256" key="21">
    <source>
        <dbReference type="SAM" id="MobiDB-lite"/>
    </source>
</evidence>
<dbReference type="GO" id="GO:0009765">
    <property type="term" value="P:photosynthesis, light harvesting"/>
    <property type="evidence" value="ECO:0007669"/>
    <property type="project" value="InterPro"/>
</dbReference>
<feature type="compositionally biased region" description="Basic and acidic residues" evidence="21">
    <location>
        <begin position="157"/>
        <end position="168"/>
    </location>
</feature>
<keyword evidence="23" id="KW-1185">Reference proteome</keyword>
<dbReference type="InterPro" id="IPR001344">
    <property type="entry name" value="Chloro_AB-bd_pln"/>
</dbReference>
<evidence type="ECO:0000256" key="16">
    <source>
        <dbReference type="ARBA" id="ARBA00023078"/>
    </source>
</evidence>